<evidence type="ECO:0000256" key="3">
    <source>
        <dbReference type="ARBA" id="ARBA00022801"/>
    </source>
</evidence>
<dbReference type="CTD" id="8231339"/>
<dbReference type="SUPFAM" id="SSF52540">
    <property type="entry name" value="P-loop containing nucleoside triphosphate hydrolases"/>
    <property type="match status" value="1"/>
</dbReference>
<dbReference type="InterPro" id="IPR007502">
    <property type="entry name" value="Helicase-assoc_dom"/>
</dbReference>
<dbReference type="GO" id="GO:0003724">
    <property type="term" value="F:RNA helicase activity"/>
    <property type="evidence" value="ECO:0007669"/>
    <property type="project" value="UniProtKB-EC"/>
</dbReference>
<sequence>MEMDSKYISTAFVKKTNINNRPKHIIFNGPIPQKLAKLDVKCQSPSAKSSPTNSKSILEQRQGLPVYNARQRLINLIEKHEILIIIGETGCGKTTQIPQFIFEERINGSKMIGVTQPRRVAATTLSARVAEEMNTVLGETVGYSIRFEDLTSHNTKIKFLTDGMLLREAILDDKLMQYNFIILDEAHERTIHTDVLFGIIKKAHKTRKERGLPILKVIIMSATMDVDHFSSYFGDVPVVYLEGRQYSVEVLHAVQSQDDYLFSSLVTVFQIHQEAPPNEDILVFLTGQEEIESFAFKVKSIVKDLENMTPPLKVLPLYSSLPSLQLAEAFKPTPHGLRKIVISTNIAETSVTIPGIKYVIDSGKVKAKMFNPITGLDMLQVRTISQAQAWQRSGRAGRDSSGHCYRIFTKDEFDKFDKNSQPEILRCNLASVSLQLLTLGINILNFDFMDKPPKESLKSALTELKLLGAIDCVEKPQLTKLGKQMAQFPIDPRYSKILLSAIDYGCLDEIITIIALLSGESVLIHSLTKRDEAKEAHKKFLSSSGDHITLLNVFRNFKKMSQQKQWCHENFLHFRNLVYASNVRKQLVEICKRNDITITSCNSNIDQIRKCLVTGLFMNVAELQLDKKYMMLSTRQMVSIHPTSVLGGTLPHCVLFSEVVHTTKCYIRQLTVIDPDWLTETMPEYFRQHRLTISR</sequence>
<dbReference type="Gene3D" id="3.40.50.300">
    <property type="entry name" value="P-loop containing nucleotide triphosphate hydrolases"/>
    <property type="match status" value="2"/>
</dbReference>
<reference evidence="10" key="3">
    <citation type="submission" date="2020-05" db="UniProtKB">
        <authorList>
            <consortium name="EnsemblMetazoa"/>
        </authorList>
    </citation>
    <scope>IDENTIFICATION</scope>
    <source>
        <strain evidence="10">USDA</strain>
    </source>
</reference>
<dbReference type="CDD" id="cd17978">
    <property type="entry name" value="DEXHc_DHX33"/>
    <property type="match status" value="1"/>
</dbReference>
<dbReference type="FunFam" id="3.40.50.300:FF:000750">
    <property type="entry name" value="Putative ATP-dependent RNA helicase DHX33"/>
    <property type="match status" value="1"/>
</dbReference>
<evidence type="ECO:0000259" key="8">
    <source>
        <dbReference type="PROSITE" id="PS51194"/>
    </source>
</evidence>
<dbReference type="FunFam" id="3.40.50.300:FF:000145">
    <property type="entry name" value="probable ATP-dependent RNA helicase DHX40"/>
    <property type="match status" value="1"/>
</dbReference>
<dbReference type="GO" id="GO:0003725">
    <property type="term" value="F:double-stranded RNA binding"/>
    <property type="evidence" value="ECO:0007669"/>
    <property type="project" value="TreeGrafter"/>
</dbReference>
<dbReference type="InterPro" id="IPR011545">
    <property type="entry name" value="DEAD/DEAH_box_helicase_dom"/>
</dbReference>
<dbReference type="SMART" id="SM00490">
    <property type="entry name" value="HELICc"/>
    <property type="match status" value="1"/>
</dbReference>
<evidence type="ECO:0000256" key="6">
    <source>
        <dbReference type="ARBA" id="ARBA00047984"/>
    </source>
</evidence>
<dbReference type="KEGG" id="phu:Phum_PHUM078070"/>
<dbReference type="InterPro" id="IPR001650">
    <property type="entry name" value="Helicase_C-like"/>
</dbReference>
<dbReference type="eggNOG" id="KOG0922">
    <property type="taxonomic scope" value="Eukaryota"/>
</dbReference>
<dbReference type="InParanoid" id="E0VC35"/>
<dbReference type="Pfam" id="PF21010">
    <property type="entry name" value="HA2_C"/>
    <property type="match status" value="1"/>
</dbReference>
<dbReference type="CDD" id="cd18791">
    <property type="entry name" value="SF2_C_RHA"/>
    <property type="match status" value="1"/>
</dbReference>
<dbReference type="Pfam" id="PF00271">
    <property type="entry name" value="Helicase_C"/>
    <property type="match status" value="1"/>
</dbReference>
<dbReference type="OMA" id="CHENFLH"/>
<dbReference type="EnsemblMetazoa" id="PHUM078070-RA">
    <property type="protein sequence ID" value="PHUM078070-PA"/>
    <property type="gene ID" value="PHUM078070"/>
</dbReference>
<dbReference type="GO" id="GO:0005524">
    <property type="term" value="F:ATP binding"/>
    <property type="evidence" value="ECO:0007669"/>
    <property type="project" value="UniProtKB-KW"/>
</dbReference>
<dbReference type="HOGENOM" id="CLU_001832_5_11_1"/>
<keyword evidence="11" id="KW-1185">Reference proteome</keyword>
<dbReference type="SMART" id="SM00487">
    <property type="entry name" value="DEXDc"/>
    <property type="match status" value="1"/>
</dbReference>
<dbReference type="GO" id="GO:0045943">
    <property type="term" value="P:positive regulation of transcription by RNA polymerase I"/>
    <property type="evidence" value="ECO:0007669"/>
    <property type="project" value="TreeGrafter"/>
</dbReference>
<dbReference type="SMART" id="SM00847">
    <property type="entry name" value="HA2"/>
    <property type="match status" value="1"/>
</dbReference>
<dbReference type="InterPro" id="IPR027417">
    <property type="entry name" value="P-loop_NTPase"/>
</dbReference>
<dbReference type="PROSITE" id="PS51192">
    <property type="entry name" value="HELICASE_ATP_BIND_1"/>
    <property type="match status" value="1"/>
</dbReference>
<dbReference type="OrthoDB" id="10253254at2759"/>
<dbReference type="Pfam" id="PF04408">
    <property type="entry name" value="WHD_HA2"/>
    <property type="match status" value="1"/>
</dbReference>
<dbReference type="RefSeq" id="XP_002423679.1">
    <property type="nucleotide sequence ID" value="XM_002423634.1"/>
</dbReference>
<dbReference type="VEuPathDB" id="VectorBase:PHUM078070"/>
<dbReference type="InterPro" id="IPR014001">
    <property type="entry name" value="Helicase_ATP-bd"/>
</dbReference>
<dbReference type="PROSITE" id="PS51194">
    <property type="entry name" value="HELICASE_CTER"/>
    <property type="match status" value="1"/>
</dbReference>
<dbReference type="Pfam" id="PF07717">
    <property type="entry name" value="OB_NTP_bind"/>
    <property type="match status" value="1"/>
</dbReference>
<feature type="domain" description="Helicase ATP-binding" evidence="7">
    <location>
        <begin position="74"/>
        <end position="242"/>
    </location>
</feature>
<gene>
    <name evidence="10" type="primary">8231339</name>
    <name evidence="9" type="ORF">Phum_PHUM078070</name>
</gene>
<evidence type="ECO:0000256" key="4">
    <source>
        <dbReference type="ARBA" id="ARBA00022806"/>
    </source>
</evidence>
<dbReference type="FunCoup" id="E0VC35">
    <property type="interactions" value="437"/>
</dbReference>
<dbReference type="GO" id="GO:0005730">
    <property type="term" value="C:nucleolus"/>
    <property type="evidence" value="ECO:0007669"/>
    <property type="project" value="TreeGrafter"/>
</dbReference>
<keyword evidence="5" id="KW-0067">ATP-binding</keyword>
<dbReference type="Proteomes" id="UP000009046">
    <property type="component" value="Unassembled WGS sequence"/>
</dbReference>
<evidence type="ECO:0000259" key="7">
    <source>
        <dbReference type="PROSITE" id="PS51192"/>
    </source>
</evidence>
<dbReference type="EMBL" id="DS235045">
    <property type="protein sequence ID" value="EEB10941.1"/>
    <property type="molecule type" value="Genomic_DNA"/>
</dbReference>
<reference evidence="9" key="2">
    <citation type="submission" date="2007-04" db="EMBL/GenBank/DDBJ databases">
        <title>The genome of the human body louse.</title>
        <authorList>
            <consortium name="The Human Body Louse Genome Consortium"/>
            <person name="Kirkness E."/>
            <person name="Walenz B."/>
            <person name="Hass B."/>
            <person name="Bruggner R."/>
            <person name="Strausberg R."/>
        </authorList>
    </citation>
    <scope>NUCLEOTIDE SEQUENCE</scope>
    <source>
        <strain evidence="9">USDA</strain>
    </source>
</reference>
<keyword evidence="4 9" id="KW-0347">Helicase</keyword>
<dbReference type="Gene3D" id="1.20.120.1080">
    <property type="match status" value="1"/>
</dbReference>
<dbReference type="Pfam" id="PF00270">
    <property type="entry name" value="DEAD"/>
    <property type="match status" value="1"/>
</dbReference>
<accession>E0VC35</accession>
<evidence type="ECO:0000313" key="11">
    <source>
        <dbReference type="Proteomes" id="UP000009046"/>
    </source>
</evidence>
<dbReference type="GO" id="GO:0016787">
    <property type="term" value="F:hydrolase activity"/>
    <property type="evidence" value="ECO:0007669"/>
    <property type="project" value="UniProtKB-KW"/>
</dbReference>
<dbReference type="PANTHER" id="PTHR18934">
    <property type="entry name" value="ATP-DEPENDENT RNA HELICASE"/>
    <property type="match status" value="1"/>
</dbReference>
<name>E0VC35_PEDHC</name>
<reference evidence="9" key="1">
    <citation type="submission" date="2007-04" db="EMBL/GenBank/DDBJ databases">
        <title>Annotation of Pediculus humanus corporis strain USDA.</title>
        <authorList>
            <person name="Kirkness E."/>
            <person name="Hannick L."/>
            <person name="Hass B."/>
            <person name="Bruggner R."/>
            <person name="Lawson D."/>
            <person name="Bidwell S."/>
            <person name="Joardar V."/>
            <person name="Caler E."/>
            <person name="Walenz B."/>
            <person name="Inman J."/>
            <person name="Schobel S."/>
            <person name="Galinsky K."/>
            <person name="Amedeo P."/>
            <person name="Strausberg R."/>
        </authorList>
    </citation>
    <scope>NUCLEOTIDE SEQUENCE</scope>
    <source>
        <strain evidence="9">USDA</strain>
    </source>
</reference>
<evidence type="ECO:0000313" key="10">
    <source>
        <dbReference type="EnsemblMetazoa" id="PHUM078070-PA"/>
    </source>
</evidence>
<protein>
    <recommendedName>
        <fullName evidence="1">RNA helicase</fullName>
        <ecNumber evidence="1">3.6.4.13</ecNumber>
    </recommendedName>
</protein>
<dbReference type="InterPro" id="IPR011709">
    <property type="entry name" value="DEAD-box_helicase_OB_fold"/>
</dbReference>
<keyword evidence="3" id="KW-0378">Hydrolase</keyword>
<dbReference type="STRING" id="121224.E0VC35"/>
<evidence type="ECO:0000256" key="2">
    <source>
        <dbReference type="ARBA" id="ARBA00022741"/>
    </source>
</evidence>
<dbReference type="InterPro" id="IPR048333">
    <property type="entry name" value="HA2_WH"/>
</dbReference>
<dbReference type="GeneID" id="8231339"/>
<keyword evidence="2" id="KW-0547">Nucleotide-binding</keyword>
<dbReference type="EMBL" id="AAZO01000931">
    <property type="status" value="NOT_ANNOTATED_CDS"/>
    <property type="molecule type" value="Genomic_DNA"/>
</dbReference>
<proteinExistence type="predicted"/>
<evidence type="ECO:0000313" key="9">
    <source>
        <dbReference type="EMBL" id="EEB10941.1"/>
    </source>
</evidence>
<organism>
    <name type="scientific">Pediculus humanus subsp. corporis</name>
    <name type="common">Body louse</name>
    <dbReference type="NCBI Taxonomy" id="121224"/>
    <lineage>
        <taxon>Eukaryota</taxon>
        <taxon>Metazoa</taxon>
        <taxon>Ecdysozoa</taxon>
        <taxon>Arthropoda</taxon>
        <taxon>Hexapoda</taxon>
        <taxon>Insecta</taxon>
        <taxon>Pterygota</taxon>
        <taxon>Neoptera</taxon>
        <taxon>Paraneoptera</taxon>
        <taxon>Psocodea</taxon>
        <taxon>Troctomorpha</taxon>
        <taxon>Phthiraptera</taxon>
        <taxon>Anoplura</taxon>
        <taxon>Pediculidae</taxon>
        <taxon>Pediculus</taxon>
    </lineage>
</organism>
<dbReference type="EC" id="3.6.4.13" evidence="1"/>
<dbReference type="AlphaFoldDB" id="E0VC35"/>
<evidence type="ECO:0000256" key="1">
    <source>
        <dbReference type="ARBA" id="ARBA00012552"/>
    </source>
</evidence>
<feature type="domain" description="Helicase C-terminal" evidence="8">
    <location>
        <begin position="267"/>
        <end position="440"/>
    </location>
</feature>
<dbReference type="PANTHER" id="PTHR18934:SF118">
    <property type="entry name" value="ATP-DEPENDENT RNA HELICASE DHX33"/>
    <property type="match status" value="1"/>
</dbReference>
<comment type="catalytic activity">
    <reaction evidence="6">
        <text>ATP + H2O = ADP + phosphate + H(+)</text>
        <dbReference type="Rhea" id="RHEA:13065"/>
        <dbReference type="ChEBI" id="CHEBI:15377"/>
        <dbReference type="ChEBI" id="CHEBI:15378"/>
        <dbReference type="ChEBI" id="CHEBI:30616"/>
        <dbReference type="ChEBI" id="CHEBI:43474"/>
        <dbReference type="ChEBI" id="CHEBI:456216"/>
        <dbReference type="EC" id="3.6.4.13"/>
    </reaction>
</comment>
<evidence type="ECO:0000256" key="5">
    <source>
        <dbReference type="ARBA" id="ARBA00022840"/>
    </source>
</evidence>